<organism evidence="3 4">
    <name type="scientific">Cellulomonas triticagri</name>
    <dbReference type="NCBI Taxonomy" id="2483352"/>
    <lineage>
        <taxon>Bacteria</taxon>
        <taxon>Bacillati</taxon>
        <taxon>Actinomycetota</taxon>
        <taxon>Actinomycetes</taxon>
        <taxon>Micrococcales</taxon>
        <taxon>Cellulomonadaceae</taxon>
        <taxon>Cellulomonas</taxon>
    </lineage>
</organism>
<sequence>MPAVQRRAAHLRARPRGPPARRHARRGPGGLGALRRPRVLRRLRRRRRDRARGGRHRHPGPARGARGQLDRLVVPARRRQGRAARRGARARGGHRRRRARPRHRDARRRDGLSVQSSEVTTGRRVAVVLEPGDEVLASLTEACRAHGIRQGFVPVFSGAFRTARFIAADVPVDDQEPPLPHEVTVTYTEGIGSGTILWDADTQTPTPHLHLAVGVKNAAAAGFAGHVLGAETHYTVEVLIEEVVAPALLRVPDPRAYGIPTMRFA</sequence>
<dbReference type="Pfam" id="PF03479">
    <property type="entry name" value="PCC"/>
    <property type="match status" value="1"/>
</dbReference>
<dbReference type="EMBL" id="RFFI01000072">
    <property type="protein sequence ID" value="RMI08771.1"/>
    <property type="molecule type" value="Genomic_DNA"/>
</dbReference>
<dbReference type="AlphaFoldDB" id="A0A3M2J9L9"/>
<comment type="caution">
    <text evidence="3">The sequence shown here is derived from an EMBL/GenBank/DDBJ whole genome shotgun (WGS) entry which is preliminary data.</text>
</comment>
<gene>
    <name evidence="3" type="ORF">EBM89_13180</name>
</gene>
<evidence type="ECO:0000259" key="2">
    <source>
        <dbReference type="PROSITE" id="PS51742"/>
    </source>
</evidence>
<proteinExistence type="predicted"/>
<evidence type="ECO:0000256" key="1">
    <source>
        <dbReference type="SAM" id="MobiDB-lite"/>
    </source>
</evidence>
<feature type="compositionally biased region" description="Basic residues" evidence="1">
    <location>
        <begin position="7"/>
        <end position="26"/>
    </location>
</feature>
<dbReference type="Proteomes" id="UP000269289">
    <property type="component" value="Unassembled WGS sequence"/>
</dbReference>
<reference evidence="3 4" key="1">
    <citation type="submission" date="2018-10" db="EMBL/GenBank/DDBJ databases">
        <title>Isolation, diversity and antifungal activity of actinobacteria from wheat.</title>
        <authorList>
            <person name="Han C."/>
        </authorList>
    </citation>
    <scope>NUCLEOTIDE SEQUENCE [LARGE SCALE GENOMIC DNA]</scope>
    <source>
        <strain evidence="3 4">NEAU-YY56</strain>
    </source>
</reference>
<feature type="compositionally biased region" description="Basic residues" evidence="1">
    <location>
        <begin position="35"/>
        <end position="60"/>
    </location>
</feature>
<feature type="region of interest" description="Disordered" evidence="1">
    <location>
        <begin position="1"/>
        <end position="117"/>
    </location>
</feature>
<accession>A0A3M2J9L9</accession>
<keyword evidence="3" id="KW-0238">DNA-binding</keyword>
<dbReference type="SUPFAM" id="SSF117856">
    <property type="entry name" value="AF0104/ALDC/Ptd012-like"/>
    <property type="match status" value="1"/>
</dbReference>
<dbReference type="PROSITE" id="PS51742">
    <property type="entry name" value="PPC"/>
    <property type="match status" value="1"/>
</dbReference>
<feature type="compositionally biased region" description="Basic residues" evidence="1">
    <location>
        <begin position="76"/>
        <end position="106"/>
    </location>
</feature>
<keyword evidence="4" id="KW-1185">Reference proteome</keyword>
<protein>
    <submittedName>
        <fullName evidence="3">DNA-binding protein</fullName>
    </submittedName>
</protein>
<feature type="domain" description="PPC" evidence="2">
    <location>
        <begin position="119"/>
        <end position="265"/>
    </location>
</feature>
<evidence type="ECO:0000313" key="3">
    <source>
        <dbReference type="EMBL" id="RMI08771.1"/>
    </source>
</evidence>
<dbReference type="Gene3D" id="3.30.1330.80">
    <property type="entry name" value="Hypothetical protein, similar to alpha- acetolactate decarboxylase, domain 2"/>
    <property type="match status" value="1"/>
</dbReference>
<dbReference type="CDD" id="cd11378">
    <property type="entry name" value="DUF296"/>
    <property type="match status" value="1"/>
</dbReference>
<evidence type="ECO:0000313" key="4">
    <source>
        <dbReference type="Proteomes" id="UP000269289"/>
    </source>
</evidence>
<name>A0A3M2J9L9_9CELL</name>
<dbReference type="InterPro" id="IPR005175">
    <property type="entry name" value="PPC_dom"/>
</dbReference>
<dbReference type="GO" id="GO:0003677">
    <property type="term" value="F:DNA binding"/>
    <property type="evidence" value="ECO:0007669"/>
    <property type="project" value="UniProtKB-KW"/>
</dbReference>